<evidence type="ECO:0000313" key="2">
    <source>
        <dbReference type="EMBL" id="KAF7503906.1"/>
    </source>
</evidence>
<evidence type="ECO:0000313" key="3">
    <source>
        <dbReference type="Proteomes" id="UP000606974"/>
    </source>
</evidence>
<feature type="region of interest" description="Disordered" evidence="1">
    <location>
        <begin position="1"/>
        <end position="66"/>
    </location>
</feature>
<dbReference type="EMBL" id="JAACFV010000157">
    <property type="protein sequence ID" value="KAF7503906.1"/>
    <property type="molecule type" value="Genomic_DNA"/>
</dbReference>
<keyword evidence="3" id="KW-1185">Reference proteome</keyword>
<accession>A0A8H7E2B4</accession>
<evidence type="ECO:0000256" key="1">
    <source>
        <dbReference type="SAM" id="MobiDB-lite"/>
    </source>
</evidence>
<comment type="caution">
    <text evidence="2">The sequence shown here is derived from an EMBL/GenBank/DDBJ whole genome shotgun (WGS) entry which is preliminary data.</text>
</comment>
<protein>
    <submittedName>
        <fullName evidence="2">Uncharacterized protein</fullName>
    </submittedName>
</protein>
<organism evidence="2 3">
    <name type="scientific">Endocarpon pusillum</name>
    <dbReference type="NCBI Taxonomy" id="364733"/>
    <lineage>
        <taxon>Eukaryota</taxon>
        <taxon>Fungi</taxon>
        <taxon>Dikarya</taxon>
        <taxon>Ascomycota</taxon>
        <taxon>Pezizomycotina</taxon>
        <taxon>Eurotiomycetes</taxon>
        <taxon>Chaetothyriomycetidae</taxon>
        <taxon>Verrucariales</taxon>
        <taxon>Verrucariaceae</taxon>
        <taxon>Endocarpon</taxon>
    </lineage>
</organism>
<reference evidence="2" key="1">
    <citation type="submission" date="2020-02" db="EMBL/GenBank/DDBJ databases">
        <authorList>
            <person name="Palmer J.M."/>
        </authorList>
    </citation>
    <scope>NUCLEOTIDE SEQUENCE</scope>
    <source>
        <strain evidence="2">EPUS1.4</strain>
        <tissue evidence="2">Thallus</tissue>
    </source>
</reference>
<dbReference type="Proteomes" id="UP000606974">
    <property type="component" value="Unassembled WGS sequence"/>
</dbReference>
<dbReference type="AlphaFoldDB" id="A0A8H7E2B4"/>
<gene>
    <name evidence="2" type="ORF">GJ744_003046</name>
</gene>
<sequence length="92" mass="9617">MGLNSVPPSPPCPSAVPGTTPSKTNSPPSQTQPPSAASSSSTRTLHMSHAPSPHHTKPPPTTFFPTSTAWDEAQLAAASYIRALLLKSSYHK</sequence>
<name>A0A8H7E2B4_9EURO</name>
<feature type="compositionally biased region" description="Low complexity" evidence="1">
    <location>
        <begin position="15"/>
        <end position="42"/>
    </location>
</feature>
<proteinExistence type="predicted"/>